<dbReference type="Gene3D" id="3.40.50.620">
    <property type="entry name" value="HUPs"/>
    <property type="match status" value="1"/>
</dbReference>
<evidence type="ECO:0000313" key="2">
    <source>
        <dbReference type="EMBL" id="QQE87164.1"/>
    </source>
</evidence>
<keyword evidence="1" id="KW-0671">Queuosine biosynthesis</keyword>
<gene>
    <name evidence="2" type="ORF">GKQ51_12610</name>
</gene>
<evidence type="ECO:0000313" key="3">
    <source>
        <dbReference type="Proteomes" id="UP000596192"/>
    </source>
</evidence>
<sequence>MVKEMDRSAGERILNTLTMEIDKVPKNENTTSHFRRLLSISYLGSQYDWLARYAELLGTKDLELCIHKDDKAEWFLRNDIRLIESNGESHYELVGTPSLAALNIFSHYRFPILDMTKTDMENKARQGGFLHIMEETWFCHSPTKEGKPCGICNPCKYTKSEGLARRVPAQSISTLARTFLKKMKKKAERLLPNQ</sequence>
<evidence type="ECO:0000256" key="1">
    <source>
        <dbReference type="ARBA" id="ARBA00022785"/>
    </source>
</evidence>
<dbReference type="Proteomes" id="UP000596192">
    <property type="component" value="Chromosome"/>
</dbReference>
<protein>
    <submittedName>
        <fullName evidence="2">7-cyano-7-deazaguanine synthase</fullName>
    </submittedName>
</protein>
<dbReference type="AlphaFoldDB" id="A0AAQ0BXJ9"/>
<reference evidence="2 3" key="1">
    <citation type="submission" date="2020-12" db="EMBL/GenBank/DDBJ databases">
        <title>Genomic Analysis and Response surface optimization of nitrogen-fixing conditions for A. chroococcum strain HR1, Isolation from rhizosphere soil.</title>
        <authorList>
            <person name="Li J."/>
            <person name="Yang H."/>
            <person name="Liu H."/>
            <person name="Wang C."/>
            <person name="Tian Y."/>
            <person name="Lu X.Y."/>
        </authorList>
    </citation>
    <scope>NUCLEOTIDE SEQUENCE [LARGE SCALE GENOMIC DNA]</scope>
    <source>
        <strain evidence="2 3">HR1</strain>
    </source>
</reference>
<name>A0AAQ0BXJ9_9GAMM</name>
<proteinExistence type="predicted"/>
<dbReference type="Pfam" id="PF06508">
    <property type="entry name" value="QueC"/>
    <property type="match status" value="1"/>
</dbReference>
<organism evidence="2 3">
    <name type="scientific">Azotobacter chroococcum</name>
    <dbReference type="NCBI Taxonomy" id="353"/>
    <lineage>
        <taxon>Bacteria</taxon>
        <taxon>Pseudomonadati</taxon>
        <taxon>Pseudomonadota</taxon>
        <taxon>Gammaproteobacteria</taxon>
        <taxon>Pseudomonadales</taxon>
        <taxon>Pseudomonadaceae</taxon>
        <taxon>Azotobacter</taxon>
    </lineage>
</organism>
<dbReference type="GO" id="GO:0008616">
    <property type="term" value="P:tRNA queuosine(34) biosynthetic process"/>
    <property type="evidence" value="ECO:0007669"/>
    <property type="project" value="UniProtKB-KW"/>
</dbReference>
<dbReference type="RefSeq" id="WP_198866175.1">
    <property type="nucleotide sequence ID" value="NZ_CP066310.1"/>
</dbReference>
<dbReference type="InterPro" id="IPR018317">
    <property type="entry name" value="QueC"/>
</dbReference>
<accession>A0AAQ0BXJ9</accession>
<dbReference type="InterPro" id="IPR014729">
    <property type="entry name" value="Rossmann-like_a/b/a_fold"/>
</dbReference>
<dbReference type="EMBL" id="CP066310">
    <property type="protein sequence ID" value="QQE87164.1"/>
    <property type="molecule type" value="Genomic_DNA"/>
</dbReference>
<dbReference type="SUPFAM" id="SSF52402">
    <property type="entry name" value="Adenine nucleotide alpha hydrolases-like"/>
    <property type="match status" value="1"/>
</dbReference>